<protein>
    <submittedName>
        <fullName evidence="2">Uncharacterized protein</fullName>
    </submittedName>
</protein>
<feature type="region of interest" description="Disordered" evidence="1">
    <location>
        <begin position="1"/>
        <end position="38"/>
    </location>
</feature>
<accession>A0A2P2JQY5</accession>
<reference evidence="2" key="1">
    <citation type="submission" date="2018-02" db="EMBL/GenBank/DDBJ databases">
        <title>Rhizophora mucronata_Transcriptome.</title>
        <authorList>
            <person name="Meera S.P."/>
            <person name="Sreeshan A."/>
            <person name="Augustine A."/>
        </authorList>
    </citation>
    <scope>NUCLEOTIDE SEQUENCE</scope>
    <source>
        <tissue evidence="2">Leaf</tissue>
    </source>
</reference>
<evidence type="ECO:0000313" key="2">
    <source>
        <dbReference type="EMBL" id="MBW95859.1"/>
    </source>
</evidence>
<sequence length="132" mass="14649">MSVTSRLLNTPSSSLSSSSTIRRLSSLPPASSSSPRCRLPSNFTPQSLLRFHRITKAPSRLFARVLPSFQATTIGMGDAPGAGMDAVQRRLMFEDECVSHPQPSSFSVAVFTSRIAQFIRRFFFFLFFSYSS</sequence>
<evidence type="ECO:0000256" key="1">
    <source>
        <dbReference type="SAM" id="MobiDB-lite"/>
    </source>
</evidence>
<dbReference type="EMBL" id="GGEC01015376">
    <property type="protein sequence ID" value="MBW95859.1"/>
    <property type="molecule type" value="Transcribed_RNA"/>
</dbReference>
<name>A0A2P2JQY5_RHIMU</name>
<organism evidence="2">
    <name type="scientific">Rhizophora mucronata</name>
    <name type="common">Asiatic mangrove</name>
    <dbReference type="NCBI Taxonomy" id="61149"/>
    <lineage>
        <taxon>Eukaryota</taxon>
        <taxon>Viridiplantae</taxon>
        <taxon>Streptophyta</taxon>
        <taxon>Embryophyta</taxon>
        <taxon>Tracheophyta</taxon>
        <taxon>Spermatophyta</taxon>
        <taxon>Magnoliopsida</taxon>
        <taxon>eudicotyledons</taxon>
        <taxon>Gunneridae</taxon>
        <taxon>Pentapetalae</taxon>
        <taxon>rosids</taxon>
        <taxon>fabids</taxon>
        <taxon>Malpighiales</taxon>
        <taxon>Rhizophoraceae</taxon>
        <taxon>Rhizophora</taxon>
    </lineage>
</organism>
<dbReference type="AlphaFoldDB" id="A0A2P2JQY5"/>
<proteinExistence type="predicted"/>